<dbReference type="InterPro" id="IPR001138">
    <property type="entry name" value="Zn2Cys6_DnaBD"/>
</dbReference>
<dbReference type="OMA" id="WAVTADP"/>
<dbReference type="InterPro" id="IPR036864">
    <property type="entry name" value="Zn2-C6_fun-type_DNA-bd_sf"/>
</dbReference>
<dbReference type="AlphaFoldDB" id="A0A179IJ84"/>
<dbReference type="SUPFAM" id="SSF57701">
    <property type="entry name" value="Zn2/Cys6 DNA-binding domain"/>
    <property type="match status" value="1"/>
</dbReference>
<evidence type="ECO:0000259" key="2">
    <source>
        <dbReference type="PROSITE" id="PS50048"/>
    </source>
</evidence>
<organism evidence="3 4">
    <name type="scientific">Cordyceps confragosa</name>
    <name type="common">Lecanicillium lecanii</name>
    <dbReference type="NCBI Taxonomy" id="2714763"/>
    <lineage>
        <taxon>Eukaryota</taxon>
        <taxon>Fungi</taxon>
        <taxon>Dikarya</taxon>
        <taxon>Ascomycota</taxon>
        <taxon>Pezizomycotina</taxon>
        <taxon>Sordariomycetes</taxon>
        <taxon>Hypocreomycetidae</taxon>
        <taxon>Hypocreales</taxon>
        <taxon>Cordycipitaceae</taxon>
        <taxon>Akanthomyces</taxon>
    </lineage>
</organism>
<evidence type="ECO:0000256" key="1">
    <source>
        <dbReference type="ARBA" id="ARBA00023242"/>
    </source>
</evidence>
<dbReference type="PROSITE" id="PS00463">
    <property type="entry name" value="ZN2_CY6_FUNGAL_1"/>
    <property type="match status" value="1"/>
</dbReference>
<dbReference type="GO" id="GO:0008270">
    <property type="term" value="F:zinc ion binding"/>
    <property type="evidence" value="ECO:0007669"/>
    <property type="project" value="InterPro"/>
</dbReference>
<reference evidence="3 4" key="1">
    <citation type="submission" date="2016-03" db="EMBL/GenBank/DDBJ databases">
        <title>Fine-scale spatial genetic structure of a fungal parasite of coffee scale insects.</title>
        <authorList>
            <person name="Jackson D."/>
            <person name="Zemenick K.A."/>
            <person name="Malloure B."/>
            <person name="Quandt C.A."/>
            <person name="James T.Y."/>
        </authorList>
    </citation>
    <scope>NUCLEOTIDE SEQUENCE [LARGE SCALE GENOMIC DNA]</scope>
    <source>
        <strain evidence="3 4">UM487</strain>
    </source>
</reference>
<protein>
    <recommendedName>
        <fullName evidence="2">Zn(2)-C6 fungal-type domain-containing protein</fullName>
    </recommendedName>
</protein>
<dbReference type="Pfam" id="PF00172">
    <property type="entry name" value="Zn_clus"/>
    <property type="match status" value="1"/>
</dbReference>
<dbReference type="OrthoDB" id="4314040at2759"/>
<dbReference type="PANTHER" id="PTHR38111:SF11">
    <property type="entry name" value="TRANSCRIPTION FACTOR DOMAIN-CONTAINING PROTEIN-RELATED"/>
    <property type="match status" value="1"/>
</dbReference>
<comment type="caution">
    <text evidence="3">The sequence shown here is derived from an EMBL/GenBank/DDBJ whole genome shotgun (WGS) entry which is preliminary data.</text>
</comment>
<dbReference type="EMBL" id="LUKN01000698">
    <property type="protein sequence ID" value="OAR02415.1"/>
    <property type="molecule type" value="Genomic_DNA"/>
</dbReference>
<evidence type="ECO:0000313" key="3">
    <source>
        <dbReference type="EMBL" id="OAR02415.1"/>
    </source>
</evidence>
<proteinExistence type="predicted"/>
<sequence>MPGVPSGRACDNCRRRRQKCDYATPTCSRCIRLGVECVGSGERRFLFIDQKCARRQNRGHDSDGSAVSTPSSSLQSISPCLMNEADALVNSFAAMIKPSTDRRVNLAWTYGEFLQKVPPRLGSNKALDVAAEALVVSHRDFSLRRPVTPDNLAKYSDAIKALSQGINDHITSHSLETICAVILLTMCQNLSGLGLEHLNSHCQGAVQMLRARQTYHNTDEFELDLHTYMHGPVVSFNPWYPAKQTLTATQLVQSVFNRAMRLSPSKFKALSRVLVINRDSPGSSILALLFQIPALLQRGRTVRQGYADREAFVSELSSIYKTLQTAKSFLYSKYMMGPSTESKHTSPFGFCLAFSCIFNCMLRGIDPRNPQLLLEAEDLVKETLNLVPEAQLNRPLGAAHMMLNLSFAWVCAKDEHERQSLHTLLGDFNWDFGRDADAMWPIEDHEALLCDLQFRTDPKVVLVHAA</sequence>
<dbReference type="GO" id="GO:0000981">
    <property type="term" value="F:DNA-binding transcription factor activity, RNA polymerase II-specific"/>
    <property type="evidence" value="ECO:0007669"/>
    <property type="project" value="InterPro"/>
</dbReference>
<dbReference type="PANTHER" id="PTHR38111">
    <property type="entry name" value="ZN(2)-C6 FUNGAL-TYPE DOMAIN-CONTAINING PROTEIN-RELATED"/>
    <property type="match status" value="1"/>
</dbReference>
<name>A0A179IJ84_CORDF</name>
<gene>
    <name evidence="3" type="ORF">LLEC1_06805</name>
</gene>
<dbReference type="SMART" id="SM00066">
    <property type="entry name" value="GAL4"/>
    <property type="match status" value="1"/>
</dbReference>
<keyword evidence="4" id="KW-1185">Reference proteome</keyword>
<dbReference type="CDD" id="cd00067">
    <property type="entry name" value="GAL4"/>
    <property type="match status" value="1"/>
</dbReference>
<dbReference type="PROSITE" id="PS50048">
    <property type="entry name" value="ZN2_CY6_FUNGAL_2"/>
    <property type="match status" value="1"/>
</dbReference>
<dbReference type="Gene3D" id="4.10.240.10">
    <property type="entry name" value="Zn(2)-C6 fungal-type DNA-binding domain"/>
    <property type="match status" value="1"/>
</dbReference>
<keyword evidence="1" id="KW-0539">Nucleus</keyword>
<feature type="domain" description="Zn(2)-C6 fungal-type" evidence="2">
    <location>
        <begin position="9"/>
        <end position="38"/>
    </location>
</feature>
<evidence type="ECO:0000313" key="4">
    <source>
        <dbReference type="Proteomes" id="UP000243081"/>
    </source>
</evidence>
<dbReference type="Proteomes" id="UP000243081">
    <property type="component" value="Unassembled WGS sequence"/>
</dbReference>
<dbReference type="InterPro" id="IPR053178">
    <property type="entry name" value="Osmoadaptation_assoc"/>
</dbReference>
<accession>A0A179IJ84</accession>